<gene>
    <name evidence="1" type="ORF">ANE_LOCUS9527</name>
</gene>
<comment type="caution">
    <text evidence="1">The sequence shown here is derived from an EMBL/GenBank/DDBJ whole genome shotgun (WGS) entry which is preliminary data.</text>
</comment>
<protein>
    <submittedName>
        <fullName evidence="1">Uncharacterized protein</fullName>
    </submittedName>
</protein>
<evidence type="ECO:0000313" key="1">
    <source>
        <dbReference type="EMBL" id="VVA99082.1"/>
    </source>
</evidence>
<accession>A0A565BBS6</accession>
<dbReference type="AlphaFoldDB" id="A0A565BBS6"/>
<evidence type="ECO:0000313" key="2">
    <source>
        <dbReference type="Proteomes" id="UP000489600"/>
    </source>
</evidence>
<keyword evidence="2" id="KW-1185">Reference proteome</keyword>
<dbReference type="EMBL" id="CABITT030000003">
    <property type="protein sequence ID" value="VVA99082.1"/>
    <property type="molecule type" value="Genomic_DNA"/>
</dbReference>
<name>A0A565BBS6_9BRAS</name>
<dbReference type="Proteomes" id="UP000489600">
    <property type="component" value="Unassembled WGS sequence"/>
</dbReference>
<reference evidence="1" key="1">
    <citation type="submission" date="2019-07" db="EMBL/GenBank/DDBJ databases">
        <authorList>
            <person name="Dittberner H."/>
        </authorList>
    </citation>
    <scope>NUCLEOTIDE SEQUENCE [LARGE SCALE GENOMIC DNA]</scope>
</reference>
<proteinExistence type="predicted"/>
<sequence>MTVETLLNNMELGESFKTDQEVNSIQEGSYASELDITEAFERLSLKEDNPRANQCKHVYLTGNGVQSIKNHTEITSELQDMMKTSQLLKNGQIEQE</sequence>
<organism evidence="1 2">
    <name type="scientific">Arabis nemorensis</name>
    <dbReference type="NCBI Taxonomy" id="586526"/>
    <lineage>
        <taxon>Eukaryota</taxon>
        <taxon>Viridiplantae</taxon>
        <taxon>Streptophyta</taxon>
        <taxon>Embryophyta</taxon>
        <taxon>Tracheophyta</taxon>
        <taxon>Spermatophyta</taxon>
        <taxon>Magnoliopsida</taxon>
        <taxon>eudicotyledons</taxon>
        <taxon>Gunneridae</taxon>
        <taxon>Pentapetalae</taxon>
        <taxon>rosids</taxon>
        <taxon>malvids</taxon>
        <taxon>Brassicales</taxon>
        <taxon>Brassicaceae</taxon>
        <taxon>Arabideae</taxon>
        <taxon>Arabis</taxon>
    </lineage>
</organism>